<dbReference type="InterPro" id="IPR023828">
    <property type="entry name" value="Peptidase_S8_Ser-AS"/>
</dbReference>
<dbReference type="InterPro" id="IPR022398">
    <property type="entry name" value="Peptidase_S8_His-AS"/>
</dbReference>
<dbReference type="PROSITE" id="PS51892">
    <property type="entry name" value="SUBTILASE"/>
    <property type="match status" value="1"/>
</dbReference>
<evidence type="ECO:0000256" key="3">
    <source>
        <dbReference type="ARBA" id="ARBA00022801"/>
    </source>
</evidence>
<dbReference type="InterPro" id="IPR036852">
    <property type="entry name" value="Peptidase_S8/S53_dom_sf"/>
</dbReference>
<sequence length="431" mass="43311">MISRAVVSSVVGLLLILPGVANAASGPDPFRAQQWYLDAIRSPGATAARADGVLVAVLDSGVDATHPDLRDTVRIGPDFNAGPAGVDLNGHGTNVAGIIAAAPGNGIGLEGAAPGATVLSLRVLDAQGQGNTLQAARAIDAAVAAGARVINISLSPGAQLAQTMDATDPVVPAMRRAVAAGVVIVAAAGNFTLPVCAQPLIVTGILCVGAVDREARLTGYSDFGLRVDVVAPGGDDLDPIISTAPGDRYGAMAGTSQAAPQASALAARLVAQGLTGQEVIRRIKATAHDLGAPGEDPQFGSGLIDMSAATGVPVPAAASGAPRAAPPQTRQASMTLTIPAPLPREGLLAHGLIVACQSTTAGRCRVEFRGKGVVLAHGARRVRSGAPTNIRVRPTARGRRLIRGRQTLRVTVTAHGPRGSSATTRAVIATP</sequence>
<feature type="active site" description="Charge relay system" evidence="5">
    <location>
        <position position="256"/>
    </location>
</feature>
<dbReference type="InterPro" id="IPR050131">
    <property type="entry name" value="Peptidase_S8_subtilisin-like"/>
</dbReference>
<evidence type="ECO:0000256" key="1">
    <source>
        <dbReference type="ARBA" id="ARBA00011073"/>
    </source>
</evidence>
<dbReference type="PROSITE" id="PS00137">
    <property type="entry name" value="SUBTILASE_HIS"/>
    <property type="match status" value="1"/>
</dbReference>
<dbReference type="SUPFAM" id="SSF52743">
    <property type="entry name" value="Subtilisin-like"/>
    <property type="match status" value="1"/>
</dbReference>
<evidence type="ECO:0000313" key="9">
    <source>
        <dbReference type="EMBL" id="UTI65152.1"/>
    </source>
</evidence>
<evidence type="ECO:0000259" key="8">
    <source>
        <dbReference type="Pfam" id="PF00082"/>
    </source>
</evidence>
<gene>
    <name evidence="9" type="ORF">NBH00_02820</name>
</gene>
<evidence type="ECO:0000313" key="10">
    <source>
        <dbReference type="Proteomes" id="UP001056035"/>
    </source>
</evidence>
<dbReference type="InterPro" id="IPR000209">
    <property type="entry name" value="Peptidase_S8/S53_dom"/>
</dbReference>
<organism evidence="9 10">
    <name type="scientific">Paraconexibacter antarcticus</name>
    <dbReference type="NCBI Taxonomy" id="2949664"/>
    <lineage>
        <taxon>Bacteria</taxon>
        <taxon>Bacillati</taxon>
        <taxon>Actinomycetota</taxon>
        <taxon>Thermoleophilia</taxon>
        <taxon>Solirubrobacterales</taxon>
        <taxon>Paraconexibacteraceae</taxon>
        <taxon>Paraconexibacter</taxon>
    </lineage>
</organism>
<dbReference type="PRINTS" id="PR00723">
    <property type="entry name" value="SUBTILISIN"/>
</dbReference>
<feature type="signal peptide" evidence="7">
    <location>
        <begin position="1"/>
        <end position="23"/>
    </location>
</feature>
<dbReference type="EMBL" id="CP098502">
    <property type="protein sequence ID" value="UTI65152.1"/>
    <property type="molecule type" value="Genomic_DNA"/>
</dbReference>
<feature type="domain" description="Peptidase S8/S53" evidence="8">
    <location>
        <begin position="51"/>
        <end position="302"/>
    </location>
</feature>
<dbReference type="Pfam" id="PF00082">
    <property type="entry name" value="Peptidase_S8"/>
    <property type="match status" value="1"/>
</dbReference>
<reference evidence="9 10" key="1">
    <citation type="submission" date="2022-06" db="EMBL/GenBank/DDBJ databases">
        <title>Paraconexibacter antarcticus.</title>
        <authorList>
            <person name="Kim C.S."/>
        </authorList>
    </citation>
    <scope>NUCLEOTIDE SEQUENCE [LARGE SCALE GENOMIC DNA]</scope>
    <source>
        <strain evidence="9 10">02-257</strain>
    </source>
</reference>
<accession>A0ABY5DVQ3</accession>
<feature type="chain" id="PRO_5045543238" evidence="7">
    <location>
        <begin position="24"/>
        <end position="431"/>
    </location>
</feature>
<evidence type="ECO:0000256" key="4">
    <source>
        <dbReference type="ARBA" id="ARBA00022825"/>
    </source>
</evidence>
<keyword evidence="7" id="KW-0732">Signal</keyword>
<dbReference type="InterPro" id="IPR023827">
    <property type="entry name" value="Peptidase_S8_Asp-AS"/>
</dbReference>
<comment type="similarity">
    <text evidence="1 5 6">Belongs to the peptidase S8 family.</text>
</comment>
<dbReference type="InterPro" id="IPR015500">
    <property type="entry name" value="Peptidase_S8_subtilisin-rel"/>
</dbReference>
<proteinExistence type="inferred from homology"/>
<evidence type="ECO:0000256" key="2">
    <source>
        <dbReference type="ARBA" id="ARBA00022670"/>
    </source>
</evidence>
<name>A0ABY5DVQ3_9ACTN</name>
<keyword evidence="3 5" id="KW-0378">Hydrolase</keyword>
<evidence type="ECO:0000256" key="6">
    <source>
        <dbReference type="RuleBase" id="RU003355"/>
    </source>
</evidence>
<dbReference type="PANTHER" id="PTHR43806:SF11">
    <property type="entry name" value="CEREVISIN-RELATED"/>
    <property type="match status" value="1"/>
</dbReference>
<evidence type="ECO:0000256" key="5">
    <source>
        <dbReference type="PROSITE-ProRule" id="PRU01240"/>
    </source>
</evidence>
<dbReference type="PANTHER" id="PTHR43806">
    <property type="entry name" value="PEPTIDASE S8"/>
    <property type="match status" value="1"/>
</dbReference>
<feature type="active site" description="Charge relay system" evidence="5">
    <location>
        <position position="59"/>
    </location>
</feature>
<keyword evidence="4 5" id="KW-0720">Serine protease</keyword>
<protein>
    <submittedName>
        <fullName evidence="9">S8 family serine peptidase</fullName>
    </submittedName>
</protein>
<dbReference type="Gene3D" id="3.40.50.200">
    <property type="entry name" value="Peptidase S8/S53 domain"/>
    <property type="match status" value="1"/>
</dbReference>
<dbReference type="RefSeq" id="WP_254571842.1">
    <property type="nucleotide sequence ID" value="NZ_CP098502.1"/>
</dbReference>
<dbReference type="PROSITE" id="PS00138">
    <property type="entry name" value="SUBTILASE_SER"/>
    <property type="match status" value="1"/>
</dbReference>
<dbReference type="Proteomes" id="UP001056035">
    <property type="component" value="Chromosome"/>
</dbReference>
<feature type="active site" description="Charge relay system" evidence="5">
    <location>
        <position position="91"/>
    </location>
</feature>
<evidence type="ECO:0000256" key="7">
    <source>
        <dbReference type="SAM" id="SignalP"/>
    </source>
</evidence>
<keyword evidence="2 5" id="KW-0645">Protease</keyword>
<dbReference type="PROSITE" id="PS00136">
    <property type="entry name" value="SUBTILASE_ASP"/>
    <property type="match status" value="1"/>
</dbReference>
<keyword evidence="10" id="KW-1185">Reference proteome</keyword>